<organism evidence="6">
    <name type="scientific">marine sediment metagenome</name>
    <dbReference type="NCBI Taxonomy" id="412755"/>
    <lineage>
        <taxon>unclassified sequences</taxon>
        <taxon>metagenomes</taxon>
        <taxon>ecological metagenomes</taxon>
    </lineage>
</organism>
<dbReference type="AlphaFoldDB" id="X1H2P3"/>
<dbReference type="SUPFAM" id="SSF50129">
    <property type="entry name" value="GroES-like"/>
    <property type="match status" value="1"/>
</dbReference>
<dbReference type="GO" id="GO:0046872">
    <property type="term" value="F:metal ion binding"/>
    <property type="evidence" value="ECO:0007669"/>
    <property type="project" value="UniProtKB-KW"/>
</dbReference>
<dbReference type="SUPFAM" id="SSF51735">
    <property type="entry name" value="NAD(P)-binding Rossmann-fold domains"/>
    <property type="match status" value="1"/>
</dbReference>
<dbReference type="PANTHER" id="PTHR43350">
    <property type="entry name" value="NAD-DEPENDENT ALCOHOL DEHYDROGENASE"/>
    <property type="match status" value="1"/>
</dbReference>
<sequence length="191" mass="20908">GQFPDNIALDTNIESLAGAATYPMKYGYSAVGEIIDRGDEVNPDWIGKRVFSFQPHVSHFVTETSLLQVIPEGLTVEDAVFLPNLETALNFVMDGAPLIGENVVIFGQGIVGLLTTALLAQFPLSSLITIDRYPLRRQASLDFGADFCLEPSETKSIEQTILELQRESYRGADLSYELTGDPKVLNLAVEI</sequence>
<comment type="caution">
    <text evidence="6">The sequence shown here is derived from an EMBL/GenBank/DDBJ whole genome shotgun (WGS) entry which is preliminary data.</text>
</comment>
<comment type="cofactor">
    <cofactor evidence="1">
        <name>Zn(2+)</name>
        <dbReference type="ChEBI" id="CHEBI:29105"/>
    </cofactor>
</comment>
<reference evidence="6" key="1">
    <citation type="journal article" date="2014" name="Front. Microbiol.">
        <title>High frequency of phylogenetically diverse reductive dehalogenase-homologous genes in deep subseafloor sedimentary metagenomes.</title>
        <authorList>
            <person name="Kawai M."/>
            <person name="Futagami T."/>
            <person name="Toyoda A."/>
            <person name="Takaki Y."/>
            <person name="Nishi S."/>
            <person name="Hori S."/>
            <person name="Arai W."/>
            <person name="Tsubouchi T."/>
            <person name="Morono Y."/>
            <person name="Uchiyama I."/>
            <person name="Ito T."/>
            <person name="Fujiyama A."/>
            <person name="Inagaki F."/>
            <person name="Takami H."/>
        </authorList>
    </citation>
    <scope>NUCLEOTIDE SEQUENCE</scope>
    <source>
        <strain evidence="6">Expedition CK06-06</strain>
    </source>
</reference>
<feature type="non-terminal residue" evidence="6">
    <location>
        <position position="1"/>
    </location>
</feature>
<keyword evidence="4" id="KW-0862">Zinc</keyword>
<dbReference type="Gene3D" id="3.40.50.720">
    <property type="entry name" value="NAD(P)-binding Rossmann-like Domain"/>
    <property type="match status" value="1"/>
</dbReference>
<feature type="non-terminal residue" evidence="6">
    <location>
        <position position="191"/>
    </location>
</feature>
<gene>
    <name evidence="6" type="ORF">S03H2_24553</name>
</gene>
<dbReference type="PANTHER" id="PTHR43350:SF19">
    <property type="entry name" value="D-GULOSIDE 3-DEHYDROGENASE"/>
    <property type="match status" value="1"/>
</dbReference>
<protein>
    <recommendedName>
        <fullName evidence="7">Alcohol dehydrogenase-like C-terminal domain-containing protein</fullName>
    </recommendedName>
</protein>
<dbReference type="Gene3D" id="3.90.180.10">
    <property type="entry name" value="Medium-chain alcohol dehydrogenases, catalytic domain"/>
    <property type="match status" value="1"/>
</dbReference>
<evidence type="ECO:0008006" key="7">
    <source>
        <dbReference type="Google" id="ProtNLM"/>
    </source>
</evidence>
<comment type="similarity">
    <text evidence="2">Belongs to the zinc-containing alcohol dehydrogenase family.</text>
</comment>
<evidence type="ECO:0000256" key="1">
    <source>
        <dbReference type="ARBA" id="ARBA00001947"/>
    </source>
</evidence>
<keyword evidence="5" id="KW-0560">Oxidoreductase</keyword>
<dbReference type="CDD" id="cd08255">
    <property type="entry name" value="2-desacetyl-2-hydroxyethyl_bacteriochlorophyllide_like"/>
    <property type="match status" value="1"/>
</dbReference>
<accession>X1H2P3</accession>
<dbReference type="InterPro" id="IPR036291">
    <property type="entry name" value="NAD(P)-bd_dom_sf"/>
</dbReference>
<proteinExistence type="inferred from homology"/>
<evidence type="ECO:0000256" key="3">
    <source>
        <dbReference type="ARBA" id="ARBA00022723"/>
    </source>
</evidence>
<evidence type="ECO:0000256" key="5">
    <source>
        <dbReference type="ARBA" id="ARBA00023002"/>
    </source>
</evidence>
<name>X1H2P3_9ZZZZ</name>
<evidence type="ECO:0000256" key="2">
    <source>
        <dbReference type="ARBA" id="ARBA00008072"/>
    </source>
</evidence>
<evidence type="ECO:0000313" key="6">
    <source>
        <dbReference type="EMBL" id="GAH39523.1"/>
    </source>
</evidence>
<keyword evidence="3" id="KW-0479">Metal-binding</keyword>
<dbReference type="EMBL" id="BARU01013670">
    <property type="protein sequence ID" value="GAH39523.1"/>
    <property type="molecule type" value="Genomic_DNA"/>
</dbReference>
<evidence type="ECO:0000256" key="4">
    <source>
        <dbReference type="ARBA" id="ARBA00022833"/>
    </source>
</evidence>
<dbReference type="GO" id="GO:0016491">
    <property type="term" value="F:oxidoreductase activity"/>
    <property type="evidence" value="ECO:0007669"/>
    <property type="project" value="UniProtKB-KW"/>
</dbReference>
<dbReference type="InterPro" id="IPR011032">
    <property type="entry name" value="GroES-like_sf"/>
</dbReference>